<dbReference type="RefSeq" id="WP_264138576.1">
    <property type="nucleotide sequence ID" value="NZ_JAOYOD010000001.1"/>
</dbReference>
<keyword evidence="1" id="KW-0812">Transmembrane</keyword>
<name>A0ABT3CVY5_9BACT</name>
<evidence type="ECO:0000313" key="2">
    <source>
        <dbReference type="EMBL" id="MCV9387757.1"/>
    </source>
</evidence>
<evidence type="ECO:0000256" key="1">
    <source>
        <dbReference type="SAM" id="Phobius"/>
    </source>
</evidence>
<gene>
    <name evidence="2" type="ORF">N7U62_13830</name>
</gene>
<dbReference type="Proteomes" id="UP001300692">
    <property type="component" value="Unassembled WGS sequence"/>
</dbReference>
<evidence type="ECO:0000313" key="3">
    <source>
        <dbReference type="Proteomes" id="UP001300692"/>
    </source>
</evidence>
<protein>
    <submittedName>
        <fullName evidence="2">Uncharacterized protein</fullName>
    </submittedName>
</protein>
<accession>A0ABT3CVY5</accession>
<sequence length="187" mass="21528">MTNHFKIEQRDNKLTVSISNIGATKNLLLLLLSVLFVVFVIFNFTYEKVIAFNQYLVLIYLLPLLMIPKLIKEMKNLLMREYFHFDRSLNELWLNETRMAHLDDIEAVEINYKINTDSDDGFLELKTSKNGKIRISDSGSKKSQIQAGVAIAKFLKIELYDNFPYGKEILWGKSNVSASEIDQVNGA</sequence>
<comment type="caution">
    <text evidence="2">The sequence shown here is derived from an EMBL/GenBank/DDBJ whole genome shotgun (WGS) entry which is preliminary data.</text>
</comment>
<keyword evidence="1" id="KW-1133">Transmembrane helix</keyword>
<feature type="transmembrane region" description="Helical" evidence="1">
    <location>
        <begin position="52"/>
        <end position="71"/>
    </location>
</feature>
<dbReference type="EMBL" id="JAOYOD010000001">
    <property type="protein sequence ID" value="MCV9387757.1"/>
    <property type="molecule type" value="Genomic_DNA"/>
</dbReference>
<proteinExistence type="predicted"/>
<keyword evidence="3" id="KW-1185">Reference proteome</keyword>
<organism evidence="2 3">
    <name type="scientific">Reichenbachiella ulvae</name>
    <dbReference type="NCBI Taxonomy" id="2980104"/>
    <lineage>
        <taxon>Bacteria</taxon>
        <taxon>Pseudomonadati</taxon>
        <taxon>Bacteroidota</taxon>
        <taxon>Cytophagia</taxon>
        <taxon>Cytophagales</taxon>
        <taxon>Reichenbachiellaceae</taxon>
        <taxon>Reichenbachiella</taxon>
    </lineage>
</organism>
<feature type="transmembrane region" description="Helical" evidence="1">
    <location>
        <begin position="27"/>
        <end position="46"/>
    </location>
</feature>
<keyword evidence="1" id="KW-0472">Membrane</keyword>
<reference evidence="2 3" key="1">
    <citation type="submission" date="2022-10" db="EMBL/GenBank/DDBJ databases">
        <title>Comparative genomics and taxonomic characterization of three novel marine species of genus Reichenbachiella exhibiting antioxidant and polysaccharide degradation activities.</title>
        <authorList>
            <person name="Muhammad N."/>
            <person name="Lee Y.-J."/>
            <person name="Ko J."/>
            <person name="Kim S.-G."/>
        </authorList>
    </citation>
    <scope>NUCLEOTIDE SEQUENCE [LARGE SCALE GENOMIC DNA]</scope>
    <source>
        <strain evidence="2 3">ABR2-5</strain>
    </source>
</reference>